<dbReference type="InterPro" id="IPR004838">
    <property type="entry name" value="NHTrfase_class1_PyrdxlP-BS"/>
</dbReference>
<reference evidence="4" key="1">
    <citation type="journal article" date="2019" name="Nat. Med.">
        <title>A library of human gut bacterial isolates paired with longitudinal multiomics data enables mechanistic microbiome research.</title>
        <authorList>
            <person name="Poyet M."/>
            <person name="Groussin M."/>
            <person name="Gibbons S.M."/>
            <person name="Avila-Pacheco J."/>
            <person name="Jiang X."/>
            <person name="Kearney S.M."/>
            <person name="Perrotta A.R."/>
            <person name="Berdy B."/>
            <person name="Zhao S."/>
            <person name="Lieberman T.D."/>
            <person name="Swanson P.K."/>
            <person name="Smith M."/>
            <person name="Roesemann S."/>
            <person name="Alexander J.E."/>
            <person name="Rich S.A."/>
            <person name="Livny J."/>
            <person name="Vlamakis H."/>
            <person name="Clish C."/>
            <person name="Bullock K."/>
            <person name="Deik A."/>
            <person name="Scott J."/>
            <person name="Pierce K.A."/>
            <person name="Xavier R.J."/>
            <person name="Alm E.J."/>
        </authorList>
    </citation>
    <scope>NUCLEOTIDE SEQUENCE</scope>
    <source>
        <strain evidence="4">BIOML-A179</strain>
    </source>
</reference>
<dbReference type="SUPFAM" id="SSF53383">
    <property type="entry name" value="PLP-dependent transferases"/>
    <property type="match status" value="1"/>
</dbReference>
<proteinExistence type="inferred from homology"/>
<dbReference type="NCBIfam" id="TIGR03801">
    <property type="entry name" value="asp_4_decarbox"/>
    <property type="match status" value="1"/>
</dbReference>
<evidence type="ECO:0000313" key="4">
    <source>
        <dbReference type="EMBL" id="MTL94038.1"/>
    </source>
</evidence>
<dbReference type="NCBIfam" id="NF006755">
    <property type="entry name" value="PRK09275.1"/>
    <property type="match status" value="1"/>
</dbReference>
<dbReference type="AlphaFoldDB" id="A0A6G2CNR1"/>
<evidence type="ECO:0000256" key="2">
    <source>
        <dbReference type="RuleBase" id="RU000481"/>
    </source>
</evidence>
<keyword evidence="1" id="KW-0663">Pyridoxal phosphate</keyword>
<dbReference type="Gene3D" id="1.10.20.110">
    <property type="match status" value="1"/>
</dbReference>
<dbReference type="InterPro" id="IPR004839">
    <property type="entry name" value="Aminotransferase_I/II_large"/>
</dbReference>
<accession>A0A6G2CNR1</accession>
<dbReference type="RefSeq" id="WP_129821558.1">
    <property type="nucleotide sequence ID" value="NZ_RCYV01000012.1"/>
</dbReference>
<dbReference type="PROSITE" id="PS00105">
    <property type="entry name" value="AA_TRANSFER_CLASS_1"/>
    <property type="match status" value="1"/>
</dbReference>
<dbReference type="InterPro" id="IPR050478">
    <property type="entry name" value="Ethylene_sulfur-biosynth"/>
</dbReference>
<sequence>MTTNVQSIKQMIEKVGHLSPFELKDELIHLAQKAENKVGRPMLNAGRGNPNWTAATPRQAFFTFGQFAVEETQRVWCEKDLAGMPEQAGIYERFKRYSEVYAEAPGMTLLKEIIEYGIQKHGFNEDEWVYELTDAIIGDNYPVPDRMLVQTEQVVKDYIVKEMGGNLLTSTHDLYAVEGGTAAMCYIFDSLMANRILKQGDKIALFVPIFTPYVEIAGLPNYDFEIVKVYASEVNEDGRHTWQYPKEELDKLADPSIKLACIVNPSNPASVAINDESMDYLKAVVEEKNPYLMIVTDDVYGTFCDDFKSLMMTMPYHTLGVYSYSKYFGVTGWRLGVIALAQENVFNDLVEQLPEDEKEILRKRYKALTVTPDQIPFIDRIVADSRQVALNHTAGLSTPQQVQMAFFSIFALLDQEETYKNQTKEICRRRKELIYAQLPSLAEKQDRYTTSYYNQIDLLVWARLQYGNEFVSYLLDHYHPLEFLFELAARYGIVLLNGSGFEGPTWSIRVSLANLKDEDYTEIGQAIGELFEDYATKWKAQGTTLSTIESEGKIESFMW</sequence>
<dbReference type="CDD" id="cd00609">
    <property type="entry name" value="AAT_like"/>
    <property type="match status" value="1"/>
</dbReference>
<feature type="domain" description="Aminotransferase class I/classII large" evidence="3">
    <location>
        <begin position="192"/>
        <end position="527"/>
    </location>
</feature>
<gene>
    <name evidence="4" type="primary">aspD</name>
    <name evidence="4" type="ORF">GMA64_05830</name>
</gene>
<dbReference type="InterPro" id="IPR015424">
    <property type="entry name" value="PyrdxlP-dep_Trfase"/>
</dbReference>
<comment type="caution">
    <text evidence="4">The sequence shown here is derived from an EMBL/GenBank/DDBJ whole genome shotgun (WGS) entry which is preliminary data.</text>
</comment>
<dbReference type="EC" id="2.6.1.-" evidence="2"/>
<dbReference type="PANTHER" id="PTHR43795:SF2">
    <property type="entry name" value="BIFUNCTIONAL ASPARTATE AMINOTRANSFERASE AND GLUTAMATE_ASPARTATE-PREPHENATE AMINOTRANSFERASE"/>
    <property type="match status" value="1"/>
</dbReference>
<organism evidence="4">
    <name type="scientific">Turicibacter sanguinis</name>
    <dbReference type="NCBI Taxonomy" id="154288"/>
    <lineage>
        <taxon>Bacteria</taxon>
        <taxon>Bacillati</taxon>
        <taxon>Bacillota</taxon>
        <taxon>Erysipelotrichia</taxon>
        <taxon>Erysipelotrichales</taxon>
        <taxon>Turicibacteraceae</taxon>
        <taxon>Turicibacter</taxon>
    </lineage>
</organism>
<protein>
    <recommendedName>
        <fullName evidence="2">Aminotransferase</fullName>
        <ecNumber evidence="2">2.6.1.-</ecNumber>
    </recommendedName>
</protein>
<keyword evidence="2" id="KW-0808">Transferase</keyword>
<dbReference type="InterPro" id="IPR022518">
    <property type="entry name" value="Aspartate_4-decarboxylase"/>
</dbReference>
<dbReference type="PANTHER" id="PTHR43795">
    <property type="entry name" value="BIFUNCTIONAL ASPARTATE AMINOTRANSFERASE AND GLUTAMATE/ASPARTATE-PREPHENATE AMINOTRANSFERASE-RELATED"/>
    <property type="match status" value="1"/>
</dbReference>
<comment type="similarity">
    <text evidence="2">Belongs to the class-I pyridoxal-phosphate-dependent aminotransferase family.</text>
</comment>
<dbReference type="Pfam" id="PF00155">
    <property type="entry name" value="Aminotran_1_2"/>
    <property type="match status" value="1"/>
</dbReference>
<dbReference type="GO" id="GO:0030170">
    <property type="term" value="F:pyridoxal phosphate binding"/>
    <property type="evidence" value="ECO:0007669"/>
    <property type="project" value="InterPro"/>
</dbReference>
<name>A0A6G2CNR1_9FIRM</name>
<dbReference type="Gene3D" id="3.40.640.10">
    <property type="entry name" value="Type I PLP-dependent aspartate aminotransferase-like (Major domain)"/>
    <property type="match status" value="1"/>
</dbReference>
<keyword evidence="4" id="KW-0456">Lyase</keyword>
<keyword evidence="2" id="KW-0032">Aminotransferase</keyword>
<dbReference type="InterPro" id="IPR015422">
    <property type="entry name" value="PyrdxlP-dep_Trfase_small"/>
</dbReference>
<dbReference type="EMBL" id="WMQV01000009">
    <property type="protein sequence ID" value="MTL94038.1"/>
    <property type="molecule type" value="Genomic_DNA"/>
</dbReference>
<dbReference type="InterPro" id="IPR015421">
    <property type="entry name" value="PyrdxlP-dep_Trfase_major"/>
</dbReference>
<evidence type="ECO:0000256" key="1">
    <source>
        <dbReference type="ARBA" id="ARBA00022898"/>
    </source>
</evidence>
<evidence type="ECO:0000259" key="3">
    <source>
        <dbReference type="Pfam" id="PF00155"/>
    </source>
</evidence>
<dbReference type="Gene3D" id="3.90.1150.10">
    <property type="entry name" value="Aspartate Aminotransferase, domain 1"/>
    <property type="match status" value="1"/>
</dbReference>
<dbReference type="GO" id="GO:0006520">
    <property type="term" value="P:amino acid metabolic process"/>
    <property type="evidence" value="ECO:0007669"/>
    <property type="project" value="TreeGrafter"/>
</dbReference>
<dbReference type="GO" id="GO:0016829">
    <property type="term" value="F:lyase activity"/>
    <property type="evidence" value="ECO:0007669"/>
    <property type="project" value="UniProtKB-KW"/>
</dbReference>
<comment type="cofactor">
    <cofactor evidence="2">
        <name>pyridoxal 5'-phosphate</name>
        <dbReference type="ChEBI" id="CHEBI:597326"/>
    </cofactor>
</comment>
<dbReference type="GO" id="GO:0008483">
    <property type="term" value="F:transaminase activity"/>
    <property type="evidence" value="ECO:0007669"/>
    <property type="project" value="UniProtKB-KW"/>
</dbReference>